<dbReference type="eggNOG" id="ENOG502QR9I">
    <property type="taxonomic scope" value="Eukaryota"/>
</dbReference>
<comment type="subcellular location">
    <subcellularLocation>
        <location evidence="1">Endomembrane system</location>
        <topology evidence="1">Multi-pass membrane protein</topology>
    </subcellularLocation>
</comment>
<dbReference type="SUPFAM" id="SSF103473">
    <property type="entry name" value="MFS general substrate transporter"/>
    <property type="match status" value="1"/>
</dbReference>
<dbReference type="HOGENOM" id="CLU_938758_0_0_1"/>
<keyword evidence="5 7" id="KW-1133">Transmembrane helix</keyword>
<evidence type="ECO:0000313" key="8">
    <source>
        <dbReference type="EMBL" id="EKX53933.1"/>
    </source>
</evidence>
<dbReference type="Pfam" id="PF11700">
    <property type="entry name" value="ATG22"/>
    <property type="match status" value="1"/>
</dbReference>
<organism evidence="8">
    <name type="scientific">Guillardia theta (strain CCMP2712)</name>
    <name type="common">Cryptophyte</name>
    <dbReference type="NCBI Taxonomy" id="905079"/>
    <lineage>
        <taxon>Eukaryota</taxon>
        <taxon>Cryptophyceae</taxon>
        <taxon>Pyrenomonadales</taxon>
        <taxon>Geminigeraceae</taxon>
        <taxon>Guillardia</taxon>
    </lineage>
</organism>
<dbReference type="GeneID" id="17310786"/>
<proteinExistence type="inferred from homology"/>
<evidence type="ECO:0008006" key="11">
    <source>
        <dbReference type="Google" id="ProtNLM"/>
    </source>
</evidence>
<evidence type="ECO:0000256" key="3">
    <source>
        <dbReference type="ARBA" id="ARBA00022448"/>
    </source>
</evidence>
<dbReference type="PaxDb" id="55529-EKX53933"/>
<dbReference type="OrthoDB" id="192733at2759"/>
<dbReference type="InterPro" id="IPR050495">
    <property type="entry name" value="ATG22/LtaA_families"/>
</dbReference>
<accession>L1K0P2</accession>
<dbReference type="GO" id="GO:0012505">
    <property type="term" value="C:endomembrane system"/>
    <property type="evidence" value="ECO:0007669"/>
    <property type="project" value="UniProtKB-SubCell"/>
</dbReference>
<feature type="non-terminal residue" evidence="8">
    <location>
        <position position="297"/>
    </location>
</feature>
<sequence>LSFSVIAQCLFFITFGALADYGKNRKLGLILCTAIGSLSCMLFLFVTDPHLYPLAAWLTIISNICFGLSVVYYNAFLPILVSFHPEVTSMSNSMEKIDEIENFMSTVGFMFGYIAGFLGAVFGVVLQAVVGNEDNNRLGDRVTIFFAGLWWGGWSLWTFYYLGAHPGKRRPKLSEFVTVGWASTFSTIRHAASYPETMKFFIAYFFYSDAYTTVSSVGVLVMQQKLCMSSTALGVVILEVLLLASFGNLLLLKIQWRFKLESKVIICIALAGYLFLCLVGIIGLIPSSPVGLKQRAE</sequence>
<evidence type="ECO:0000256" key="7">
    <source>
        <dbReference type="SAM" id="Phobius"/>
    </source>
</evidence>
<dbReference type="Proteomes" id="UP000011087">
    <property type="component" value="Unassembled WGS sequence"/>
</dbReference>
<dbReference type="InterPro" id="IPR024671">
    <property type="entry name" value="Atg22-like"/>
</dbReference>
<feature type="transmembrane region" description="Helical" evidence="7">
    <location>
        <begin position="142"/>
        <end position="162"/>
    </location>
</feature>
<dbReference type="AlphaFoldDB" id="L1K0P2"/>
<dbReference type="InterPro" id="IPR036259">
    <property type="entry name" value="MFS_trans_sf"/>
</dbReference>
<evidence type="ECO:0000256" key="5">
    <source>
        <dbReference type="ARBA" id="ARBA00022989"/>
    </source>
</evidence>
<feature type="transmembrane region" description="Helical" evidence="7">
    <location>
        <begin position="102"/>
        <end position="130"/>
    </location>
</feature>
<name>L1K0P2_GUITC</name>
<feature type="transmembrane region" description="Helical" evidence="7">
    <location>
        <begin position="27"/>
        <end position="46"/>
    </location>
</feature>
<reference evidence="10" key="2">
    <citation type="submission" date="2012-11" db="EMBL/GenBank/DDBJ databases">
        <authorList>
            <person name="Kuo A."/>
            <person name="Curtis B.A."/>
            <person name="Tanifuji G."/>
            <person name="Burki F."/>
            <person name="Gruber A."/>
            <person name="Irimia M."/>
            <person name="Maruyama S."/>
            <person name="Arias M.C."/>
            <person name="Ball S.G."/>
            <person name="Gile G.H."/>
            <person name="Hirakawa Y."/>
            <person name="Hopkins J.F."/>
            <person name="Rensing S.A."/>
            <person name="Schmutz J."/>
            <person name="Symeonidi A."/>
            <person name="Elias M."/>
            <person name="Eveleigh R.J."/>
            <person name="Herman E.K."/>
            <person name="Klute M.J."/>
            <person name="Nakayama T."/>
            <person name="Obornik M."/>
            <person name="Reyes-Prieto A."/>
            <person name="Armbrust E.V."/>
            <person name="Aves S.J."/>
            <person name="Beiko R.G."/>
            <person name="Coutinho P."/>
            <person name="Dacks J.B."/>
            <person name="Durnford D.G."/>
            <person name="Fast N.M."/>
            <person name="Green B.R."/>
            <person name="Grisdale C."/>
            <person name="Hempe F."/>
            <person name="Henrissat B."/>
            <person name="Hoppner M.P."/>
            <person name="Ishida K.-I."/>
            <person name="Kim E."/>
            <person name="Koreny L."/>
            <person name="Kroth P.G."/>
            <person name="Liu Y."/>
            <person name="Malik S.-B."/>
            <person name="Maier U.G."/>
            <person name="McRose D."/>
            <person name="Mock T."/>
            <person name="Neilson J.A."/>
            <person name="Onodera N.T."/>
            <person name="Poole A.M."/>
            <person name="Pritham E.J."/>
            <person name="Richards T.A."/>
            <person name="Rocap G."/>
            <person name="Roy S.W."/>
            <person name="Sarai C."/>
            <person name="Schaack S."/>
            <person name="Shirato S."/>
            <person name="Slamovits C.H."/>
            <person name="Spencer D.F."/>
            <person name="Suzuki S."/>
            <person name="Worden A.Z."/>
            <person name="Zauner S."/>
            <person name="Barry K."/>
            <person name="Bell C."/>
            <person name="Bharti A.K."/>
            <person name="Crow J.A."/>
            <person name="Grimwood J."/>
            <person name="Kramer R."/>
            <person name="Lindquist E."/>
            <person name="Lucas S."/>
            <person name="Salamov A."/>
            <person name="McFadden G.I."/>
            <person name="Lane C.E."/>
            <person name="Keeling P.J."/>
            <person name="Gray M.W."/>
            <person name="Grigoriev I.V."/>
            <person name="Archibald J.M."/>
        </authorList>
    </citation>
    <scope>NUCLEOTIDE SEQUENCE</scope>
    <source>
        <strain evidence="10">CCMP2712</strain>
    </source>
</reference>
<keyword evidence="3" id="KW-0813">Transport</keyword>
<feature type="transmembrane region" description="Helical" evidence="7">
    <location>
        <begin position="52"/>
        <end position="81"/>
    </location>
</feature>
<feature type="non-terminal residue" evidence="8">
    <location>
        <position position="1"/>
    </location>
</feature>
<evidence type="ECO:0000313" key="10">
    <source>
        <dbReference type="Proteomes" id="UP000011087"/>
    </source>
</evidence>
<dbReference type="PANTHER" id="PTHR23519">
    <property type="entry name" value="AUTOPHAGY-RELATED PROTEIN 22"/>
    <property type="match status" value="1"/>
</dbReference>
<evidence type="ECO:0000256" key="1">
    <source>
        <dbReference type="ARBA" id="ARBA00004127"/>
    </source>
</evidence>
<dbReference type="STRING" id="905079.L1K0P2"/>
<dbReference type="EnsemblProtists" id="EKX53933">
    <property type="protein sequence ID" value="EKX53933"/>
    <property type="gene ID" value="GUITHDRAFT_55861"/>
</dbReference>
<dbReference type="OMA" id="NRCKENF"/>
<dbReference type="EMBL" id="JH992968">
    <property type="protein sequence ID" value="EKX53933.1"/>
    <property type="molecule type" value="Genomic_DNA"/>
</dbReference>
<reference evidence="8 10" key="1">
    <citation type="journal article" date="2012" name="Nature">
        <title>Algal genomes reveal evolutionary mosaicism and the fate of nucleomorphs.</title>
        <authorList>
            <consortium name="DOE Joint Genome Institute"/>
            <person name="Curtis B.A."/>
            <person name="Tanifuji G."/>
            <person name="Burki F."/>
            <person name="Gruber A."/>
            <person name="Irimia M."/>
            <person name="Maruyama S."/>
            <person name="Arias M.C."/>
            <person name="Ball S.G."/>
            <person name="Gile G.H."/>
            <person name="Hirakawa Y."/>
            <person name="Hopkins J.F."/>
            <person name="Kuo A."/>
            <person name="Rensing S.A."/>
            <person name="Schmutz J."/>
            <person name="Symeonidi A."/>
            <person name="Elias M."/>
            <person name="Eveleigh R.J."/>
            <person name="Herman E.K."/>
            <person name="Klute M.J."/>
            <person name="Nakayama T."/>
            <person name="Obornik M."/>
            <person name="Reyes-Prieto A."/>
            <person name="Armbrust E.V."/>
            <person name="Aves S.J."/>
            <person name="Beiko R.G."/>
            <person name="Coutinho P."/>
            <person name="Dacks J.B."/>
            <person name="Durnford D.G."/>
            <person name="Fast N.M."/>
            <person name="Green B.R."/>
            <person name="Grisdale C.J."/>
            <person name="Hempel F."/>
            <person name="Henrissat B."/>
            <person name="Hoppner M.P."/>
            <person name="Ishida K."/>
            <person name="Kim E."/>
            <person name="Koreny L."/>
            <person name="Kroth P.G."/>
            <person name="Liu Y."/>
            <person name="Malik S.B."/>
            <person name="Maier U.G."/>
            <person name="McRose D."/>
            <person name="Mock T."/>
            <person name="Neilson J.A."/>
            <person name="Onodera N.T."/>
            <person name="Poole A.M."/>
            <person name="Pritham E.J."/>
            <person name="Richards T.A."/>
            <person name="Rocap G."/>
            <person name="Roy S.W."/>
            <person name="Sarai C."/>
            <person name="Schaack S."/>
            <person name="Shirato S."/>
            <person name="Slamovits C.H."/>
            <person name="Spencer D.F."/>
            <person name="Suzuki S."/>
            <person name="Worden A.Z."/>
            <person name="Zauner S."/>
            <person name="Barry K."/>
            <person name="Bell C."/>
            <person name="Bharti A.K."/>
            <person name="Crow J.A."/>
            <person name="Grimwood J."/>
            <person name="Kramer R."/>
            <person name="Lindquist E."/>
            <person name="Lucas S."/>
            <person name="Salamov A."/>
            <person name="McFadden G.I."/>
            <person name="Lane C.E."/>
            <person name="Keeling P.J."/>
            <person name="Gray M.W."/>
            <person name="Grigoriev I.V."/>
            <person name="Archibald J.M."/>
        </authorList>
    </citation>
    <scope>NUCLEOTIDE SEQUENCE</scope>
    <source>
        <strain evidence="8 10">CCMP2712</strain>
    </source>
</reference>
<feature type="transmembrane region" description="Helical" evidence="7">
    <location>
        <begin position="264"/>
        <end position="285"/>
    </location>
</feature>
<feature type="transmembrane region" description="Helical" evidence="7">
    <location>
        <begin position="201"/>
        <end position="222"/>
    </location>
</feature>
<comment type="similarity">
    <text evidence="2">Belongs to the ATG22 family.</text>
</comment>
<dbReference type="PANTHER" id="PTHR23519:SF1">
    <property type="entry name" value="AUTOPHAGY-RELATED PROTEIN 22"/>
    <property type="match status" value="1"/>
</dbReference>
<feature type="transmembrane region" description="Helical" evidence="7">
    <location>
        <begin position="228"/>
        <end position="252"/>
    </location>
</feature>
<protein>
    <recommendedName>
        <fullName evidence="11">Major facilitator superfamily (MFS) profile domain-containing protein</fullName>
    </recommendedName>
</protein>
<evidence type="ECO:0000256" key="4">
    <source>
        <dbReference type="ARBA" id="ARBA00022692"/>
    </source>
</evidence>
<evidence type="ECO:0000256" key="6">
    <source>
        <dbReference type="ARBA" id="ARBA00023136"/>
    </source>
</evidence>
<dbReference type="KEGG" id="gtt:GUITHDRAFT_55861"/>
<evidence type="ECO:0000256" key="2">
    <source>
        <dbReference type="ARBA" id="ARBA00006978"/>
    </source>
</evidence>
<gene>
    <name evidence="8" type="ORF">GUITHDRAFT_55861</name>
</gene>
<dbReference type="Gene3D" id="1.20.1250.20">
    <property type="entry name" value="MFS general substrate transporter like domains"/>
    <property type="match status" value="1"/>
</dbReference>
<dbReference type="RefSeq" id="XP_005840913.1">
    <property type="nucleotide sequence ID" value="XM_005840856.1"/>
</dbReference>
<reference evidence="9" key="3">
    <citation type="submission" date="2016-03" db="UniProtKB">
        <authorList>
            <consortium name="EnsemblProtists"/>
        </authorList>
    </citation>
    <scope>IDENTIFICATION</scope>
</reference>
<evidence type="ECO:0000313" key="9">
    <source>
        <dbReference type="EnsemblProtists" id="EKX53933"/>
    </source>
</evidence>
<keyword evidence="4 7" id="KW-0812">Transmembrane</keyword>
<keyword evidence="10" id="KW-1185">Reference proteome</keyword>
<keyword evidence="6 7" id="KW-0472">Membrane</keyword>